<dbReference type="CDD" id="cd07389">
    <property type="entry name" value="MPP_PhoD"/>
    <property type="match status" value="1"/>
</dbReference>
<dbReference type="PANTHER" id="PTHR37031">
    <property type="entry name" value="METALLOPHOSPHATASE BINDING DOMAIN PROTEIN"/>
    <property type="match status" value="1"/>
</dbReference>
<dbReference type="RefSeq" id="WP_343936152.1">
    <property type="nucleotide sequence ID" value="NZ_BAAABU010000012.1"/>
</dbReference>
<accession>A0ABP3DUV5</accession>
<dbReference type="InterPro" id="IPR018946">
    <property type="entry name" value="PhoD-like_MPP"/>
</dbReference>
<feature type="domain" description="PhoD-like phosphatase metallophosphatase" evidence="2">
    <location>
        <begin position="130"/>
        <end position="446"/>
    </location>
</feature>
<dbReference type="SUPFAM" id="SSF56300">
    <property type="entry name" value="Metallo-dependent phosphatases"/>
    <property type="match status" value="1"/>
</dbReference>
<dbReference type="InterPro" id="IPR029052">
    <property type="entry name" value="Metallo-depent_PP-like"/>
</dbReference>
<keyword evidence="5" id="KW-1185">Reference proteome</keyword>
<feature type="compositionally biased region" description="Polar residues" evidence="1">
    <location>
        <begin position="513"/>
        <end position="532"/>
    </location>
</feature>
<reference evidence="5" key="1">
    <citation type="journal article" date="2019" name="Int. J. Syst. Evol. Microbiol.">
        <title>The Global Catalogue of Microorganisms (GCM) 10K type strain sequencing project: providing services to taxonomists for standard genome sequencing and annotation.</title>
        <authorList>
            <consortium name="The Broad Institute Genomics Platform"/>
            <consortium name="The Broad Institute Genome Sequencing Center for Infectious Disease"/>
            <person name="Wu L."/>
            <person name="Ma J."/>
        </authorList>
    </citation>
    <scope>NUCLEOTIDE SEQUENCE [LARGE SCALE GENOMIC DNA]</scope>
    <source>
        <strain evidence="5">JCM 3380</strain>
    </source>
</reference>
<dbReference type="PANTHER" id="PTHR37031:SF2">
    <property type="entry name" value="PHOD-LIKE PHOSPHATASE METALLOPHOSPHATASE DOMAIN-CONTAINING PROTEIN"/>
    <property type="match status" value="1"/>
</dbReference>
<evidence type="ECO:0000259" key="2">
    <source>
        <dbReference type="Pfam" id="PF09423"/>
    </source>
</evidence>
<dbReference type="EMBL" id="BAAABU010000012">
    <property type="protein sequence ID" value="GAA0243492.1"/>
    <property type="molecule type" value="Genomic_DNA"/>
</dbReference>
<dbReference type="Gene3D" id="3.60.21.70">
    <property type="entry name" value="PhoD-like phosphatase"/>
    <property type="match status" value="1"/>
</dbReference>
<proteinExistence type="predicted"/>
<sequence>MAELVLGPVLRHVDTTSATVWVETDAACEVEVAGHRAPTFQVGEQHFALVVLDGLAPDTTTFYTVRLDDHEVWPPRDYSFPAPRIRTRGVRSMVFGSCRAAKGHHGPGHDKLGPDALDAFGTQLKDRPEEEWPDALLLLGDQVYADEPTPKVKRWLAERRPEPEGEVVSFREYAELYHESWADPEIRWLMSVLPTSMIFDDHDIRDDWNTSRVWRAEMTEYPWWGQRIRAGLASYWVYQHLGNLGLDELARDELWAKVRTAGGDVQELLEDFAEQADREADGRKPTRWSYRRDFGRVRLLVIDTRAGRILDGPERLMVGDEEFDWIERNAEGDYDHLLIGSSLPWLMPHALSHFQSLNEKAAARPGWRGRVGEKVRQVGDLEHWPAFRASFERLAGLIHRIGSGAQAPGTICVLSGDVHHSYAARAEFPQPTRSEVLQLVCSPVHNDPPWFFRPIFALSWSKPLARFLRRRADRAGVSPDPVGWRKISGPHFGNSVALLDVSTRTARYHLQTAGPTGLTTTANLSFPSNPENSPQPPAHDHTQD</sequence>
<evidence type="ECO:0000259" key="3">
    <source>
        <dbReference type="Pfam" id="PF25077"/>
    </source>
</evidence>
<feature type="domain" description="DUF7800" evidence="3">
    <location>
        <begin position="1"/>
        <end position="85"/>
    </location>
</feature>
<gene>
    <name evidence="4" type="ORF">GCM10010492_48400</name>
</gene>
<protein>
    <submittedName>
        <fullName evidence="4">Alkaline phosphatase D family protein</fullName>
    </submittedName>
</protein>
<dbReference type="Proteomes" id="UP001500416">
    <property type="component" value="Unassembled WGS sequence"/>
</dbReference>
<evidence type="ECO:0000256" key="1">
    <source>
        <dbReference type="SAM" id="MobiDB-lite"/>
    </source>
</evidence>
<evidence type="ECO:0000313" key="4">
    <source>
        <dbReference type="EMBL" id="GAA0243492.1"/>
    </source>
</evidence>
<dbReference type="InterPro" id="IPR056702">
    <property type="entry name" value="DUF7800"/>
</dbReference>
<dbReference type="Pfam" id="PF09423">
    <property type="entry name" value="PhoD"/>
    <property type="match status" value="1"/>
</dbReference>
<name>A0ABP3DUV5_9PSEU</name>
<organism evidence="4 5">
    <name type="scientific">Saccharothrix mutabilis subsp. mutabilis</name>
    <dbReference type="NCBI Taxonomy" id="66855"/>
    <lineage>
        <taxon>Bacteria</taxon>
        <taxon>Bacillati</taxon>
        <taxon>Actinomycetota</taxon>
        <taxon>Actinomycetes</taxon>
        <taxon>Pseudonocardiales</taxon>
        <taxon>Pseudonocardiaceae</taxon>
        <taxon>Saccharothrix</taxon>
    </lineage>
</organism>
<dbReference type="InterPro" id="IPR038607">
    <property type="entry name" value="PhoD-like_sf"/>
</dbReference>
<dbReference type="Pfam" id="PF25077">
    <property type="entry name" value="DUF7800"/>
    <property type="match status" value="1"/>
</dbReference>
<evidence type="ECO:0000313" key="5">
    <source>
        <dbReference type="Proteomes" id="UP001500416"/>
    </source>
</evidence>
<comment type="caution">
    <text evidence="4">The sequence shown here is derived from an EMBL/GenBank/DDBJ whole genome shotgun (WGS) entry which is preliminary data.</text>
</comment>
<feature type="region of interest" description="Disordered" evidence="1">
    <location>
        <begin position="512"/>
        <end position="544"/>
    </location>
</feature>